<organism evidence="12 13">
    <name type="scientific">Candidatus Nitrohelix vancouverensis</name>
    <dbReference type="NCBI Taxonomy" id="2705534"/>
    <lineage>
        <taxon>Bacteria</taxon>
        <taxon>Pseudomonadati</taxon>
        <taxon>Nitrospinota/Tectimicrobiota group</taxon>
        <taxon>Nitrospinota</taxon>
        <taxon>Nitrospinia</taxon>
        <taxon>Nitrospinales</taxon>
        <taxon>Nitrospinaceae</taxon>
        <taxon>Candidatus Nitrohelix</taxon>
    </lineage>
</organism>
<dbReference type="AlphaFoldDB" id="A0A7T0C4U0"/>
<comment type="subcellular location">
    <subcellularLocation>
        <location evidence="1">Endoplasmic reticulum membrane</location>
        <topology evidence="1">Multi-pass membrane protein</topology>
    </subcellularLocation>
</comment>
<feature type="transmembrane region" description="Helical" evidence="9">
    <location>
        <begin position="198"/>
        <end position="216"/>
    </location>
</feature>
<evidence type="ECO:0000256" key="2">
    <source>
        <dbReference type="ARBA" id="ARBA00005512"/>
    </source>
</evidence>
<evidence type="ECO:0000256" key="3">
    <source>
        <dbReference type="ARBA" id="ARBA00022692"/>
    </source>
</evidence>
<dbReference type="KEGG" id="nva:G3M78_14210"/>
<keyword evidence="4" id="KW-0256">Endoplasmic reticulum</keyword>
<evidence type="ECO:0000256" key="5">
    <source>
        <dbReference type="ARBA" id="ARBA00022989"/>
    </source>
</evidence>
<dbReference type="GO" id="GO:0051604">
    <property type="term" value="P:protein maturation"/>
    <property type="evidence" value="ECO:0007669"/>
    <property type="project" value="InterPro"/>
</dbReference>
<gene>
    <name evidence="12" type="ORF">G3M78_14210</name>
</gene>
<feature type="transmembrane region" description="Helical" evidence="9">
    <location>
        <begin position="364"/>
        <end position="397"/>
    </location>
</feature>
<dbReference type="InterPro" id="IPR007263">
    <property type="entry name" value="DCC1-like"/>
</dbReference>
<keyword evidence="7" id="KW-0325">Glycoprotein</keyword>
<dbReference type="InterPro" id="IPR009613">
    <property type="entry name" value="LMF"/>
</dbReference>
<feature type="transmembrane region" description="Helical" evidence="9">
    <location>
        <begin position="278"/>
        <end position="297"/>
    </location>
</feature>
<protein>
    <recommendedName>
        <fullName evidence="8">Lipase maturation factor 2</fullName>
    </recommendedName>
</protein>
<dbReference type="Pfam" id="PF06762">
    <property type="entry name" value="LMF1"/>
    <property type="match status" value="1"/>
</dbReference>
<dbReference type="InterPro" id="IPR057433">
    <property type="entry name" value="LMF1/2_C"/>
</dbReference>
<dbReference type="PANTHER" id="PTHR14463:SF5">
    <property type="entry name" value="LIPASE MATURATION FACTOR 2"/>
    <property type="match status" value="1"/>
</dbReference>
<evidence type="ECO:0000313" key="12">
    <source>
        <dbReference type="EMBL" id="QPJ66488.1"/>
    </source>
</evidence>
<evidence type="ECO:0000256" key="4">
    <source>
        <dbReference type="ARBA" id="ARBA00022824"/>
    </source>
</evidence>
<keyword evidence="6 9" id="KW-0472">Membrane</keyword>
<dbReference type="Pfam" id="PF04134">
    <property type="entry name" value="DCC1-like"/>
    <property type="match status" value="1"/>
</dbReference>
<dbReference type="EMBL" id="CP048620">
    <property type="protein sequence ID" value="QPJ66488.1"/>
    <property type="molecule type" value="Genomic_DNA"/>
</dbReference>
<reference evidence="13" key="1">
    <citation type="submission" date="2020-02" db="EMBL/GenBank/DDBJ databases">
        <title>Genomic and physiological characterization of two novel Nitrospinaceae genera.</title>
        <authorList>
            <person name="Mueller A.J."/>
            <person name="Jung M.-Y."/>
            <person name="Strachan C.R."/>
            <person name="Herbold C.W."/>
            <person name="Kirkegaard R.H."/>
            <person name="Daims H."/>
        </authorList>
    </citation>
    <scope>NUCLEOTIDE SEQUENCE [LARGE SCALE GENOMIC DNA]</scope>
</reference>
<name>A0A7T0C4U0_9BACT</name>
<feature type="transmembrane region" description="Helical" evidence="9">
    <location>
        <begin position="336"/>
        <end position="357"/>
    </location>
</feature>
<dbReference type="InterPro" id="IPR057434">
    <property type="entry name" value="LMF1/2_N"/>
</dbReference>
<dbReference type="GO" id="GO:0015035">
    <property type="term" value="F:protein-disulfide reductase activity"/>
    <property type="evidence" value="ECO:0007669"/>
    <property type="project" value="InterPro"/>
</dbReference>
<dbReference type="Pfam" id="PF25179">
    <property type="entry name" value="LMF1_C"/>
    <property type="match status" value="1"/>
</dbReference>
<evidence type="ECO:0000256" key="1">
    <source>
        <dbReference type="ARBA" id="ARBA00004477"/>
    </source>
</evidence>
<feature type="domain" description="Lipase maturation factor 1/2 C-terminal" evidence="11">
    <location>
        <begin position="473"/>
        <end position="607"/>
    </location>
</feature>
<proteinExistence type="inferred from homology"/>
<dbReference type="PANTHER" id="PTHR14463">
    <property type="entry name" value="LIPASE MATURATION FACTOR"/>
    <property type="match status" value="1"/>
</dbReference>
<feature type="transmembrane region" description="Helical" evidence="9">
    <location>
        <begin position="249"/>
        <end position="266"/>
    </location>
</feature>
<evidence type="ECO:0000259" key="11">
    <source>
        <dbReference type="Pfam" id="PF25179"/>
    </source>
</evidence>
<dbReference type="Proteomes" id="UP000594464">
    <property type="component" value="Chromosome"/>
</dbReference>
<evidence type="ECO:0000313" key="13">
    <source>
        <dbReference type="Proteomes" id="UP000594464"/>
    </source>
</evidence>
<accession>A0A7T0C4U0</accession>
<evidence type="ECO:0000256" key="6">
    <source>
        <dbReference type="ARBA" id="ARBA00023136"/>
    </source>
</evidence>
<keyword evidence="5 9" id="KW-1133">Transmembrane helix</keyword>
<evidence type="ECO:0000259" key="10">
    <source>
        <dbReference type="Pfam" id="PF06762"/>
    </source>
</evidence>
<evidence type="ECO:0000256" key="9">
    <source>
        <dbReference type="SAM" id="Phobius"/>
    </source>
</evidence>
<comment type="similarity">
    <text evidence="2">Belongs to the lipase maturation factor family.</text>
</comment>
<feature type="domain" description="Lipase maturation factor 1/2 N-terminal" evidence="10">
    <location>
        <begin position="243"/>
        <end position="403"/>
    </location>
</feature>
<feature type="transmembrane region" description="Helical" evidence="9">
    <location>
        <begin position="424"/>
        <end position="443"/>
    </location>
</feature>
<keyword evidence="3 9" id="KW-0812">Transmembrane</keyword>
<evidence type="ECO:0000256" key="8">
    <source>
        <dbReference type="ARBA" id="ARBA00040643"/>
    </source>
</evidence>
<sequence length="615" mass="70493">MATIGKPLLIYDGDCGFCLFWIERWGHVTADRVDYAPYQEVASRFPNISREQFEKSVQLVEPDGSVYAGAEAVFRALSHAPGALAKWPLGCYRKLPGASRVCEAVYRAVANRRMELGAIQRWCGSAQEEYLLARRLILVLLACIYFIAFGSLALQATGLLGSQGILPLESTLQAFAERGGEDRLWRYPTLFWINSSDAFLMGVCFAGMALALLAALGAVPMLVFFLLWFLYLSIVQVGGIFMGYQWDTLLLEAGVIAILLSPLQWWMAARARTEPSILAIWLCRLLLFKVMFSSGWVKAFGGDSNWTELRALNFHYETQPLPTWLGWYAHQLPTSIQQVSVFVVFLIQLAVPFLIFGSRKCRVIAFFAFLFLQTLILLTGNYCFFNALTLTLCISLLDDDTLKRWAPVFFNRRGATLLPKPLPLIHRTLIACFAMIWLVLTIWTQTVPMIDRSYKPSGLIAQANRWVSPFHSINSYGLFAWMTTLRREIVIQGSRDGKEWLDYTFKWKPGALDEAPRFVAPHQPRLDWQMWFAALGNYKRNFWLLRMMDQMLKGSQPVLGLFADNPFPERPPRYLRAVLFDYKFTDWETKSREGKWWKRERLGLYAPVLESRDRD</sequence>
<feature type="transmembrane region" description="Helical" evidence="9">
    <location>
        <begin position="136"/>
        <end position="160"/>
    </location>
</feature>
<feature type="transmembrane region" description="Helical" evidence="9">
    <location>
        <begin position="223"/>
        <end position="243"/>
    </location>
</feature>
<evidence type="ECO:0000256" key="7">
    <source>
        <dbReference type="ARBA" id="ARBA00023180"/>
    </source>
</evidence>